<evidence type="ECO:0000313" key="6">
    <source>
        <dbReference type="Proteomes" id="UP000031668"/>
    </source>
</evidence>
<dbReference type="Pfam" id="PF00057">
    <property type="entry name" value="Ldl_recept_a"/>
    <property type="match status" value="1"/>
</dbReference>
<organism evidence="5 6">
    <name type="scientific">Thelohanellus kitauei</name>
    <name type="common">Myxosporean</name>
    <dbReference type="NCBI Taxonomy" id="669202"/>
    <lineage>
        <taxon>Eukaryota</taxon>
        <taxon>Metazoa</taxon>
        <taxon>Cnidaria</taxon>
        <taxon>Myxozoa</taxon>
        <taxon>Myxosporea</taxon>
        <taxon>Bivalvulida</taxon>
        <taxon>Platysporina</taxon>
        <taxon>Myxobolidae</taxon>
        <taxon>Thelohanellus</taxon>
    </lineage>
</organism>
<protein>
    <submittedName>
        <fullName evidence="5">Suppressor of tumorigenicity 14 protein</fullName>
    </submittedName>
</protein>
<comment type="caution">
    <text evidence="5">The sequence shown here is derived from an EMBL/GenBank/DDBJ whole genome shotgun (WGS) entry which is preliminary data.</text>
</comment>
<proteinExistence type="predicted"/>
<evidence type="ECO:0000256" key="3">
    <source>
        <dbReference type="SAM" id="Phobius"/>
    </source>
</evidence>
<dbReference type="Gene3D" id="4.10.400.10">
    <property type="entry name" value="Low-density Lipoprotein Receptor"/>
    <property type="match status" value="1"/>
</dbReference>
<keyword evidence="3" id="KW-1133">Transmembrane helix</keyword>
<keyword evidence="6" id="KW-1185">Reference proteome</keyword>
<dbReference type="InterPro" id="IPR023415">
    <property type="entry name" value="LDLR_class-A_CS"/>
</dbReference>
<dbReference type="AlphaFoldDB" id="A0A0C2NF94"/>
<name>A0A0C2NF94_THEKT</name>
<evidence type="ECO:0000256" key="1">
    <source>
        <dbReference type="ARBA" id="ARBA00023157"/>
    </source>
</evidence>
<feature type="transmembrane region" description="Helical" evidence="3">
    <location>
        <begin position="67"/>
        <end position="86"/>
    </location>
</feature>
<keyword evidence="3" id="KW-0472">Membrane</keyword>
<evidence type="ECO:0000313" key="5">
    <source>
        <dbReference type="EMBL" id="KII75035.1"/>
    </source>
</evidence>
<accession>A0A0C2NF94</accession>
<dbReference type="CDD" id="cd00112">
    <property type="entry name" value="LDLa"/>
    <property type="match status" value="1"/>
</dbReference>
<comment type="caution">
    <text evidence="2">Lacks conserved residue(s) required for the propagation of feature annotation.</text>
</comment>
<dbReference type="EMBL" id="JWZT01000064">
    <property type="protein sequence ID" value="KII75035.1"/>
    <property type="molecule type" value="Genomic_DNA"/>
</dbReference>
<feature type="disulfide bond" evidence="2">
    <location>
        <begin position="24"/>
        <end position="39"/>
    </location>
</feature>
<dbReference type="InterPro" id="IPR002172">
    <property type="entry name" value="LDrepeatLR_classA_rpt"/>
</dbReference>
<gene>
    <name evidence="5" type="ORF">RF11_05382</name>
    <name evidence="4" type="ORF">RF11_09964</name>
</gene>
<dbReference type="InterPro" id="IPR036055">
    <property type="entry name" value="LDL_receptor-like_sf"/>
</dbReference>
<dbReference type="EMBL" id="JWZT01001975">
    <property type="protein sequence ID" value="KII70741.1"/>
    <property type="molecule type" value="Genomic_DNA"/>
</dbReference>
<dbReference type="Proteomes" id="UP000031668">
    <property type="component" value="Unassembled WGS sequence"/>
</dbReference>
<dbReference type="SMART" id="SM00192">
    <property type="entry name" value="LDLa"/>
    <property type="match status" value="1"/>
</dbReference>
<dbReference type="PROSITE" id="PS01209">
    <property type="entry name" value="LDLRA_1"/>
    <property type="match status" value="1"/>
</dbReference>
<sequence>MNLGRVCAGFQCNNSKCLINNVKCNGIDECGDGSDEADCRSHTFEFEFLGLVGVPRDDFGKIWGPGVYLFIITIVITILISCYLIGIKSKMIKIIKYFQSKKIHPNLFLKNMTLDIPNKLEHMSNDSI</sequence>
<feature type="disulfide bond" evidence="2">
    <location>
        <begin position="12"/>
        <end position="30"/>
    </location>
</feature>
<keyword evidence="1 2" id="KW-1015">Disulfide bond</keyword>
<evidence type="ECO:0000256" key="2">
    <source>
        <dbReference type="PROSITE-ProRule" id="PRU00124"/>
    </source>
</evidence>
<dbReference type="SUPFAM" id="SSF57424">
    <property type="entry name" value="LDL receptor-like module"/>
    <property type="match status" value="1"/>
</dbReference>
<reference evidence="5 6" key="1">
    <citation type="journal article" date="2014" name="Genome Biol. Evol.">
        <title>The genome of the myxosporean Thelohanellus kitauei shows adaptations to nutrient acquisition within its fish host.</title>
        <authorList>
            <person name="Yang Y."/>
            <person name="Xiong J."/>
            <person name="Zhou Z."/>
            <person name="Huo F."/>
            <person name="Miao W."/>
            <person name="Ran C."/>
            <person name="Liu Y."/>
            <person name="Zhang J."/>
            <person name="Feng J."/>
            <person name="Wang M."/>
            <person name="Wang M."/>
            <person name="Wang L."/>
            <person name="Yao B."/>
        </authorList>
    </citation>
    <scope>NUCLEOTIDE SEQUENCE [LARGE SCALE GENOMIC DNA]</scope>
    <source>
        <strain evidence="5">Wuqing</strain>
    </source>
</reference>
<dbReference type="PROSITE" id="PS50068">
    <property type="entry name" value="LDLRA_2"/>
    <property type="match status" value="1"/>
</dbReference>
<evidence type="ECO:0000313" key="4">
    <source>
        <dbReference type="EMBL" id="KII70741.1"/>
    </source>
</evidence>
<keyword evidence="3" id="KW-0812">Transmembrane</keyword>
<dbReference type="OrthoDB" id="5946163at2759"/>